<dbReference type="RefSeq" id="WP_011384606.1">
    <property type="nucleotide sequence ID" value="NC_007626.1"/>
</dbReference>
<dbReference type="PANTHER" id="PTHR47377">
    <property type="entry name" value="RHODANESE-LIKE DOMAIN-CONTAINING PROTEIN 4, CHLOROPLASTIC"/>
    <property type="match status" value="1"/>
</dbReference>
<reference evidence="2 3" key="1">
    <citation type="journal article" date="2005" name="DNA Res.">
        <title>Complete genome sequence of the facultative anaerobic magnetotactic bacterium Magnetospirillum sp. strain AMB-1.</title>
        <authorList>
            <person name="Matsunaga T."/>
            <person name="Okamura Y."/>
            <person name="Fukuda Y."/>
            <person name="Wahyudi A.T."/>
            <person name="Murase Y."/>
            <person name="Takeyama H."/>
        </authorList>
    </citation>
    <scope>NUCLEOTIDE SEQUENCE [LARGE SCALE GENOMIC DNA]</scope>
    <source>
        <strain evidence="3">ATCC 700264 / AMB-1</strain>
    </source>
</reference>
<dbReference type="OrthoDB" id="9815890at2"/>
<dbReference type="CDD" id="cd01522">
    <property type="entry name" value="RHOD_1"/>
    <property type="match status" value="1"/>
</dbReference>
<evidence type="ECO:0000313" key="2">
    <source>
        <dbReference type="EMBL" id="BAE51012.1"/>
    </source>
</evidence>
<dbReference type="Gene3D" id="3.40.250.10">
    <property type="entry name" value="Rhodanese-like domain"/>
    <property type="match status" value="1"/>
</dbReference>
<dbReference type="InterPro" id="IPR001763">
    <property type="entry name" value="Rhodanese-like_dom"/>
</dbReference>
<dbReference type="KEGG" id="mag:amb2208"/>
<feature type="domain" description="Rhodanese" evidence="1">
    <location>
        <begin position="24"/>
        <end position="130"/>
    </location>
</feature>
<accession>Q2W563</accession>
<gene>
    <name evidence="2" type="ordered locus">amb2208</name>
</gene>
<dbReference type="PANTHER" id="PTHR47377:SF1">
    <property type="entry name" value="RHODANESE-LIKE DOMAIN-CONTAINING PROTEIN 4, CHLOROPLASTIC"/>
    <property type="match status" value="1"/>
</dbReference>
<protein>
    <submittedName>
        <fullName evidence="2">Rhodanese-related sulfurtransferase</fullName>
    </submittedName>
</protein>
<name>Q2W563_PARM1</name>
<dbReference type="Pfam" id="PF00581">
    <property type="entry name" value="Rhodanese"/>
    <property type="match status" value="1"/>
</dbReference>
<proteinExistence type="predicted"/>
<dbReference type="Proteomes" id="UP000007058">
    <property type="component" value="Chromosome"/>
</dbReference>
<evidence type="ECO:0000259" key="1">
    <source>
        <dbReference type="PROSITE" id="PS50206"/>
    </source>
</evidence>
<evidence type="ECO:0000313" key="3">
    <source>
        <dbReference type="Proteomes" id="UP000007058"/>
    </source>
</evidence>
<dbReference type="PROSITE" id="PS50206">
    <property type="entry name" value="RHODANESE_3"/>
    <property type="match status" value="1"/>
</dbReference>
<dbReference type="EMBL" id="AP007255">
    <property type="protein sequence ID" value="BAE51012.1"/>
    <property type="molecule type" value="Genomic_DNA"/>
</dbReference>
<dbReference type="STRING" id="342108.amb2208"/>
<dbReference type="GO" id="GO:0016740">
    <property type="term" value="F:transferase activity"/>
    <property type="evidence" value="ECO:0007669"/>
    <property type="project" value="UniProtKB-KW"/>
</dbReference>
<organism evidence="2 3">
    <name type="scientific">Paramagnetospirillum magneticum (strain ATCC 700264 / AMB-1)</name>
    <name type="common">Magnetospirillum magneticum</name>
    <dbReference type="NCBI Taxonomy" id="342108"/>
    <lineage>
        <taxon>Bacteria</taxon>
        <taxon>Pseudomonadati</taxon>
        <taxon>Pseudomonadota</taxon>
        <taxon>Alphaproteobacteria</taxon>
        <taxon>Rhodospirillales</taxon>
        <taxon>Magnetospirillaceae</taxon>
        <taxon>Paramagnetospirillum</taxon>
    </lineage>
</organism>
<dbReference type="AlphaFoldDB" id="Q2W563"/>
<dbReference type="SMART" id="SM00450">
    <property type="entry name" value="RHOD"/>
    <property type="match status" value="1"/>
</dbReference>
<dbReference type="InterPro" id="IPR036873">
    <property type="entry name" value="Rhodanese-like_dom_sf"/>
</dbReference>
<sequence>MSNPSPLPYAGEISPAEAWNRLASEPSAKVIDVRTQAEWSFVGVPDLSPLGKQVLLVSWQVFPTMARNDAFVAQVEAHGVKKDDTLLLLCRSGVRSRAAAELLTALGYTAAWNVTDGFEGPHDSAKHRGAVAGWKASALPWAQG</sequence>
<dbReference type="InterPro" id="IPR044240">
    <property type="entry name" value="STR4-like"/>
</dbReference>
<dbReference type="SUPFAM" id="SSF52821">
    <property type="entry name" value="Rhodanese/Cell cycle control phosphatase"/>
    <property type="match status" value="1"/>
</dbReference>
<dbReference type="HOGENOM" id="CLU_089574_10_1_5"/>
<keyword evidence="3" id="KW-1185">Reference proteome</keyword>